<reference evidence="4" key="1">
    <citation type="journal article" date="2019" name="Int. J. Syst. Evol. Microbiol.">
        <title>The Global Catalogue of Microorganisms (GCM) 10K type strain sequencing project: providing services to taxonomists for standard genome sequencing and annotation.</title>
        <authorList>
            <consortium name="The Broad Institute Genomics Platform"/>
            <consortium name="The Broad Institute Genome Sequencing Center for Infectious Disease"/>
            <person name="Wu L."/>
            <person name="Ma J."/>
        </authorList>
    </citation>
    <scope>NUCLEOTIDE SEQUENCE [LARGE SCALE GENOMIC DNA]</scope>
    <source>
        <strain evidence="4">PCU 280</strain>
    </source>
</reference>
<dbReference type="InterPro" id="IPR015915">
    <property type="entry name" value="Kelch-typ_b-propeller"/>
</dbReference>
<protein>
    <submittedName>
        <fullName evidence="3">Kelch repeat-containing protein</fullName>
    </submittedName>
</protein>
<dbReference type="Proteomes" id="UP001596233">
    <property type="component" value="Unassembled WGS sequence"/>
</dbReference>
<proteinExistence type="predicted"/>
<keyword evidence="1" id="KW-0880">Kelch repeat</keyword>
<dbReference type="PANTHER" id="PTHR24412">
    <property type="entry name" value="KELCH PROTEIN"/>
    <property type="match status" value="1"/>
</dbReference>
<dbReference type="SUPFAM" id="SSF117281">
    <property type="entry name" value="Kelch motif"/>
    <property type="match status" value="1"/>
</dbReference>
<evidence type="ECO:0000313" key="3">
    <source>
        <dbReference type="EMBL" id="MFC6334283.1"/>
    </source>
</evidence>
<dbReference type="Gene3D" id="2.120.10.80">
    <property type="entry name" value="Kelch-type beta propeller"/>
    <property type="match status" value="2"/>
</dbReference>
<dbReference type="Pfam" id="PF24681">
    <property type="entry name" value="Kelch_KLHDC2_KLHL20_DRC7"/>
    <property type="match status" value="1"/>
</dbReference>
<dbReference type="PANTHER" id="PTHR24412:SF272">
    <property type="entry name" value="KELCH-LIKE PROTEIN DIABLO"/>
    <property type="match status" value="1"/>
</dbReference>
<sequence length="914" mass="95162">MAKTNWQMDDTVMPDDLNQIGHEINELKADGSVTTTKLANKAVTAAKLADQAVGSNQLANAAVGTDKLAGQAVTTDKIANKAITKAKLADDVTIGGADDTMIGDRTISDTAAPTSSTGKLTSLLGGAAHMIKSITGGANWREVPGITLAAIKTVLDAATSAATGNVLIKRDANGRAKVAAPSASDDIARKAEVDAAVSAAASDASSKANAVQANLSEHTSDNVRHITAAERTAWNAKASTSVATSSTSGLMSASDKGKLDGIAAGAQVNTVNSVAGKTGAVTLAKGDVGLGNVDNVQQAPISHVGAGGTAHAAATTSTAGFMSAADKSKLDSIASGANNYVHPSTHPPSIISQDASNRFVTDAEKAAWNAKAGTAVATTSANGLMSAAMVTKLNGIAAGAQVNRSQATQAQAIAGTDNTTDMTPLRVREAIDARTRYGTTAGSATAFTLTLSPAPASLYTGLQITVKLHTNTGTNPTLNVNGLGARALYDSDGARFSGESGKIYTFVYDGTNFILRSGGGGGKLNVYTGLTQPAKKEGVWIQTSQAITSVRNDLDIWLANAWSRVSYADMPERISRAAAVSDGANTYVLGGFSSNSATSRSTNYRYNANTNTWTTLQPMVANVMLHCAAVVDKKIYVFGGSHSSNSTPTAFLRKYDILQNTWETLPNMPVPLQYAACVAVGTKIYIFGGSQTSFTDGRTTTRCYDTVSDTWSLLAAIPEQRASAVACAVGTKIYLVHGHMSAGTSGGNPKDFCYDTITNAWTEIATSPAWIRTDGSGVAVGNNVFVFYRTEGVVYNTTTNTWTVLPNGSVNHLYPVTGYYQGMIYVIGGNSLSSVSSYALNSTSYPTGTVILYRIDPAYGQWQTELVTPGQLLLGVNTRLLSHFDDAFIHDGTTLRGDLPSYYGNGSAWVKFKN</sequence>
<keyword evidence="4" id="KW-1185">Reference proteome</keyword>
<evidence type="ECO:0000256" key="2">
    <source>
        <dbReference type="ARBA" id="ARBA00022737"/>
    </source>
</evidence>
<dbReference type="SMART" id="SM00612">
    <property type="entry name" value="Kelch"/>
    <property type="match status" value="3"/>
</dbReference>
<keyword evidence="2" id="KW-0677">Repeat</keyword>
<dbReference type="EMBL" id="JBHSTE010000005">
    <property type="protein sequence ID" value="MFC6334283.1"/>
    <property type="molecule type" value="Genomic_DNA"/>
</dbReference>
<comment type="caution">
    <text evidence="3">The sequence shown here is derived from an EMBL/GenBank/DDBJ whole genome shotgun (WGS) entry which is preliminary data.</text>
</comment>
<organism evidence="3 4">
    <name type="scientific">Paenibacillus septentrionalis</name>
    <dbReference type="NCBI Taxonomy" id="429342"/>
    <lineage>
        <taxon>Bacteria</taxon>
        <taxon>Bacillati</taxon>
        <taxon>Bacillota</taxon>
        <taxon>Bacilli</taxon>
        <taxon>Bacillales</taxon>
        <taxon>Paenibacillaceae</taxon>
        <taxon>Paenibacillus</taxon>
    </lineage>
</organism>
<dbReference type="InterPro" id="IPR006652">
    <property type="entry name" value="Kelch_1"/>
</dbReference>
<accession>A0ABW1V9I9</accession>
<name>A0ABW1V9I9_9BACL</name>
<gene>
    <name evidence="3" type="ORF">ACFP56_16770</name>
</gene>
<evidence type="ECO:0000256" key="1">
    <source>
        <dbReference type="ARBA" id="ARBA00022441"/>
    </source>
</evidence>
<dbReference type="RefSeq" id="WP_379236624.1">
    <property type="nucleotide sequence ID" value="NZ_JBHSTE010000005.1"/>
</dbReference>
<evidence type="ECO:0000313" key="4">
    <source>
        <dbReference type="Proteomes" id="UP001596233"/>
    </source>
</evidence>